<keyword evidence="2" id="KW-1133">Transmembrane helix</keyword>
<dbReference type="AlphaFoldDB" id="A0A381EK58"/>
<feature type="coiled-coil region" evidence="1">
    <location>
        <begin position="65"/>
        <end position="99"/>
    </location>
</feature>
<reference evidence="3 4" key="1">
    <citation type="submission" date="2018-06" db="EMBL/GenBank/DDBJ databases">
        <authorList>
            <consortium name="Pathogen Informatics"/>
            <person name="Doyle S."/>
        </authorList>
    </citation>
    <scope>NUCLEOTIDE SEQUENCE [LARGE SCALE GENOMIC DNA]</scope>
    <source>
        <strain evidence="3 4">NCTC12264</strain>
    </source>
</reference>
<dbReference type="Pfam" id="PF12895">
    <property type="entry name" value="ANAPC3"/>
    <property type="match status" value="1"/>
</dbReference>
<accession>A0A381EK58</accession>
<dbReference type="EMBL" id="UFUZ01000001">
    <property type="protein sequence ID" value="SUX27406.1"/>
    <property type="molecule type" value="Genomic_DNA"/>
</dbReference>
<evidence type="ECO:0000313" key="3">
    <source>
        <dbReference type="EMBL" id="SUX27406.1"/>
    </source>
</evidence>
<proteinExistence type="predicted"/>
<protein>
    <submittedName>
        <fullName evidence="3">Transformation system protein</fullName>
    </submittedName>
</protein>
<sequence length="188" mass="22417">MQERIYELEKAYKRYLKKLWFKRVLGLFVGIFALWGAFFFWEKWQEKKVLSSKINAEKRLLEDKISQAKITQEKQKINYQKLEREKELLREELELLQNPPQKFIISSNALNLANLKRSFYQNPSIEKALKLAELYLENKDYKKSIFWSLKANEMDASSKQSLLLFAKAKEALGEVVEAKRVLELYEAR</sequence>
<dbReference type="Proteomes" id="UP000254161">
    <property type="component" value="Unassembled WGS sequence"/>
</dbReference>
<organism evidence="3 4">
    <name type="scientific">Campylobacter upsaliensis</name>
    <dbReference type="NCBI Taxonomy" id="28080"/>
    <lineage>
        <taxon>Bacteria</taxon>
        <taxon>Pseudomonadati</taxon>
        <taxon>Campylobacterota</taxon>
        <taxon>Epsilonproteobacteria</taxon>
        <taxon>Campylobacterales</taxon>
        <taxon>Campylobacteraceae</taxon>
        <taxon>Campylobacter</taxon>
    </lineage>
</organism>
<evidence type="ECO:0000256" key="2">
    <source>
        <dbReference type="SAM" id="Phobius"/>
    </source>
</evidence>
<dbReference type="RefSeq" id="WP_039882745.1">
    <property type="nucleotide sequence ID" value="NZ_JANKIR010000037.1"/>
</dbReference>
<name>A0A381EK58_CAMUP</name>
<keyword evidence="2" id="KW-0472">Membrane</keyword>
<gene>
    <name evidence="3" type="ORF">NCTC12264_01650</name>
</gene>
<evidence type="ECO:0000313" key="4">
    <source>
        <dbReference type="Proteomes" id="UP000254161"/>
    </source>
</evidence>
<feature type="transmembrane region" description="Helical" evidence="2">
    <location>
        <begin position="20"/>
        <end position="41"/>
    </location>
</feature>
<evidence type="ECO:0000256" key="1">
    <source>
        <dbReference type="SAM" id="Coils"/>
    </source>
</evidence>
<keyword evidence="2" id="KW-0812">Transmembrane</keyword>
<keyword evidence="1" id="KW-0175">Coiled coil</keyword>